<dbReference type="AlphaFoldDB" id="A0A8J2QCA5"/>
<sequence>MFKKAAPTQTDSEGLNVYKISEEEEQHPKEEERVIPDIGTLEWIYYLSELEGDLPTPIDVSITGSLKYRCPDLVWYNFEIYPHKVKLTNTGHTVLLGAKWRTERPYLKGGPLLEKHIFSQVHFHWGADMMEGSEHTVDKRRYPAEMQVTFFRSEYMTQEEAFKHNDGVVMICYIIKYGVNPDPRLQWVLEGFPRIQEAQTNTRVGPYPMSRLLPMFFEDYFLYWGSLTTVKGERHVVRWLIPRPTLYASFDQMKEFRKLWDPWDEPIVRNFRPLQERNDRHVLFIRPHWNQYNSLLPIPRVPEPSISILSPAYQANPWMLPKQNVESQTQPEKNEK</sequence>
<dbReference type="Proteomes" id="UP000789524">
    <property type="component" value="Unassembled WGS sequence"/>
</dbReference>
<evidence type="ECO:0000313" key="3">
    <source>
        <dbReference type="EMBL" id="CAG9559579.1"/>
    </source>
</evidence>
<dbReference type="InterPro" id="IPR001148">
    <property type="entry name" value="CA_dom"/>
</dbReference>
<dbReference type="PANTHER" id="PTHR18952:SF233">
    <property type="entry name" value="CARBONIC ANHYDRASE 14"/>
    <property type="match status" value="1"/>
</dbReference>
<dbReference type="Gene3D" id="3.10.200.10">
    <property type="entry name" value="Alpha carbonic anhydrase"/>
    <property type="match status" value="1"/>
</dbReference>
<feature type="domain" description="Alpha-carbonic anhydrase" evidence="2">
    <location>
        <begin position="25"/>
        <end position="286"/>
    </location>
</feature>
<dbReference type="Pfam" id="PF00194">
    <property type="entry name" value="Carb_anhydrase"/>
    <property type="match status" value="1"/>
</dbReference>
<dbReference type="OrthoDB" id="429145at2759"/>
<dbReference type="PROSITE" id="PS51144">
    <property type="entry name" value="ALPHA_CA_2"/>
    <property type="match status" value="1"/>
</dbReference>
<evidence type="ECO:0000313" key="4">
    <source>
        <dbReference type="Proteomes" id="UP000789524"/>
    </source>
</evidence>
<dbReference type="PANTHER" id="PTHR18952">
    <property type="entry name" value="CARBONIC ANHYDRASE"/>
    <property type="match status" value="1"/>
</dbReference>
<gene>
    <name evidence="3" type="ORF">DCHRY22_LOCUS1416</name>
</gene>
<organism evidence="3 4">
    <name type="scientific">Danaus chrysippus</name>
    <name type="common">African queen</name>
    <dbReference type="NCBI Taxonomy" id="151541"/>
    <lineage>
        <taxon>Eukaryota</taxon>
        <taxon>Metazoa</taxon>
        <taxon>Ecdysozoa</taxon>
        <taxon>Arthropoda</taxon>
        <taxon>Hexapoda</taxon>
        <taxon>Insecta</taxon>
        <taxon>Pterygota</taxon>
        <taxon>Neoptera</taxon>
        <taxon>Endopterygota</taxon>
        <taxon>Lepidoptera</taxon>
        <taxon>Glossata</taxon>
        <taxon>Ditrysia</taxon>
        <taxon>Papilionoidea</taxon>
        <taxon>Nymphalidae</taxon>
        <taxon>Danainae</taxon>
        <taxon>Danaini</taxon>
        <taxon>Danaina</taxon>
        <taxon>Danaus</taxon>
        <taxon>Anosia</taxon>
    </lineage>
</organism>
<dbReference type="EMBL" id="CAKASE010000044">
    <property type="protein sequence ID" value="CAG9559579.1"/>
    <property type="molecule type" value="Genomic_DNA"/>
</dbReference>
<comment type="similarity">
    <text evidence="1">Belongs to the alpha-carbonic anhydrase family.</text>
</comment>
<dbReference type="GO" id="GO:0004089">
    <property type="term" value="F:carbonate dehydratase activity"/>
    <property type="evidence" value="ECO:0007669"/>
    <property type="project" value="InterPro"/>
</dbReference>
<dbReference type="GO" id="GO:0005737">
    <property type="term" value="C:cytoplasm"/>
    <property type="evidence" value="ECO:0007669"/>
    <property type="project" value="TreeGrafter"/>
</dbReference>
<dbReference type="SUPFAM" id="SSF51069">
    <property type="entry name" value="Carbonic anhydrase"/>
    <property type="match status" value="1"/>
</dbReference>
<comment type="caution">
    <text evidence="3">The sequence shown here is derived from an EMBL/GenBank/DDBJ whole genome shotgun (WGS) entry which is preliminary data.</text>
</comment>
<dbReference type="SMART" id="SM01057">
    <property type="entry name" value="Carb_anhydrase"/>
    <property type="match status" value="1"/>
</dbReference>
<dbReference type="GO" id="GO:0008270">
    <property type="term" value="F:zinc ion binding"/>
    <property type="evidence" value="ECO:0007669"/>
    <property type="project" value="InterPro"/>
</dbReference>
<reference evidence="3" key="1">
    <citation type="submission" date="2021-09" db="EMBL/GenBank/DDBJ databases">
        <authorList>
            <person name="Martin H S."/>
        </authorList>
    </citation>
    <scope>NUCLEOTIDE SEQUENCE</scope>
</reference>
<dbReference type="InterPro" id="IPR036398">
    <property type="entry name" value="CA_dom_sf"/>
</dbReference>
<evidence type="ECO:0000256" key="1">
    <source>
        <dbReference type="ARBA" id="ARBA00010718"/>
    </source>
</evidence>
<accession>A0A8J2QCA5</accession>
<proteinExistence type="inferred from homology"/>
<keyword evidence="4" id="KW-1185">Reference proteome</keyword>
<evidence type="ECO:0000259" key="2">
    <source>
        <dbReference type="PROSITE" id="PS51144"/>
    </source>
</evidence>
<name>A0A8J2QCA5_9NEOP</name>
<dbReference type="InterPro" id="IPR023561">
    <property type="entry name" value="Carbonic_anhydrase_a-class"/>
</dbReference>
<protein>
    <submittedName>
        <fullName evidence="3">(African queen) hypothetical protein</fullName>
    </submittedName>
</protein>
<dbReference type="CDD" id="cd00326">
    <property type="entry name" value="alpha_CA"/>
    <property type="match status" value="1"/>
</dbReference>